<dbReference type="Proteomes" id="UP001219518">
    <property type="component" value="Unassembled WGS sequence"/>
</dbReference>
<proteinExistence type="predicted"/>
<keyword evidence="2" id="KW-1185">Reference proteome</keyword>
<organism evidence="1 2">
    <name type="scientific">Frankliniella fusca</name>
    <dbReference type="NCBI Taxonomy" id="407009"/>
    <lineage>
        <taxon>Eukaryota</taxon>
        <taxon>Metazoa</taxon>
        <taxon>Ecdysozoa</taxon>
        <taxon>Arthropoda</taxon>
        <taxon>Hexapoda</taxon>
        <taxon>Insecta</taxon>
        <taxon>Pterygota</taxon>
        <taxon>Neoptera</taxon>
        <taxon>Paraneoptera</taxon>
        <taxon>Thysanoptera</taxon>
        <taxon>Terebrantia</taxon>
        <taxon>Thripoidea</taxon>
        <taxon>Thripidae</taxon>
        <taxon>Frankliniella</taxon>
    </lineage>
</organism>
<dbReference type="AlphaFoldDB" id="A0AAE1I064"/>
<evidence type="ECO:0000313" key="1">
    <source>
        <dbReference type="EMBL" id="KAK3930854.1"/>
    </source>
</evidence>
<dbReference type="EMBL" id="JAHWGI010001412">
    <property type="protein sequence ID" value="KAK3930854.1"/>
    <property type="molecule type" value="Genomic_DNA"/>
</dbReference>
<name>A0AAE1I064_9NEOP</name>
<reference evidence="1" key="2">
    <citation type="journal article" date="2023" name="BMC Genomics">
        <title>Pest status, molecular evolution, and epigenetic factors derived from the genome assembly of Frankliniella fusca, a thysanopteran phytovirus vector.</title>
        <authorList>
            <person name="Catto M.A."/>
            <person name="Labadie P.E."/>
            <person name="Jacobson A.L."/>
            <person name="Kennedy G.G."/>
            <person name="Srinivasan R."/>
            <person name="Hunt B.G."/>
        </authorList>
    </citation>
    <scope>NUCLEOTIDE SEQUENCE</scope>
    <source>
        <strain evidence="1">PL_HMW_Pooled</strain>
    </source>
</reference>
<gene>
    <name evidence="1" type="ORF">KUF71_024211</name>
</gene>
<protein>
    <submittedName>
        <fullName evidence="1">Dicer-like protein 2</fullName>
    </submittedName>
</protein>
<accession>A0AAE1I064</accession>
<evidence type="ECO:0000313" key="2">
    <source>
        <dbReference type="Proteomes" id="UP001219518"/>
    </source>
</evidence>
<sequence length="36" mass="4219">MHSMISKSFSPGTMKDFLDNGFRCWIELKVTNLRMP</sequence>
<comment type="caution">
    <text evidence="1">The sequence shown here is derived from an EMBL/GenBank/DDBJ whole genome shotgun (WGS) entry which is preliminary data.</text>
</comment>
<reference evidence="1" key="1">
    <citation type="submission" date="2021-07" db="EMBL/GenBank/DDBJ databases">
        <authorList>
            <person name="Catto M.A."/>
            <person name="Jacobson A."/>
            <person name="Kennedy G."/>
            <person name="Labadie P."/>
            <person name="Hunt B.G."/>
            <person name="Srinivasan R."/>
        </authorList>
    </citation>
    <scope>NUCLEOTIDE SEQUENCE</scope>
    <source>
        <strain evidence="1">PL_HMW_Pooled</strain>
        <tissue evidence="1">Head</tissue>
    </source>
</reference>